<sequence>MSDVVPPADLQPPGRERVRAAAAALGLDVELVERPPARSLHEAAELLGIEPADIVKTIVVKRRSGDYLFALVPGGRKISWPPFRTLLGVNKLAMPDAATAFQATGYERGTITVLGASAPLPVYADERILERGGRISIGAGEHGWSAFVDAAEYLTAVGAVTADLTEPEDPQS</sequence>
<dbReference type="AlphaFoldDB" id="A0A3N2C2G9"/>
<protein>
    <submittedName>
        <fullName evidence="2">Prolyl-tRNA editing enzyme YbaK/EbsC (Cys-tRNA(Pro) deacylase)</fullName>
    </submittedName>
</protein>
<evidence type="ECO:0000313" key="3">
    <source>
        <dbReference type="Proteomes" id="UP000266915"/>
    </source>
</evidence>
<proteinExistence type="predicted"/>
<dbReference type="GO" id="GO:0002161">
    <property type="term" value="F:aminoacyl-tRNA deacylase activity"/>
    <property type="evidence" value="ECO:0007669"/>
    <property type="project" value="InterPro"/>
</dbReference>
<dbReference type="Pfam" id="PF04073">
    <property type="entry name" value="tRNA_edit"/>
    <property type="match status" value="1"/>
</dbReference>
<dbReference type="Proteomes" id="UP000266915">
    <property type="component" value="Unassembled WGS sequence"/>
</dbReference>
<dbReference type="PANTHER" id="PTHR30411:SF1">
    <property type="entry name" value="CYTOPLASMIC PROTEIN"/>
    <property type="match status" value="1"/>
</dbReference>
<feature type="domain" description="YbaK/aminoacyl-tRNA synthetase-associated" evidence="1">
    <location>
        <begin position="35"/>
        <end position="154"/>
    </location>
</feature>
<reference evidence="2 3" key="1">
    <citation type="submission" date="2018-11" db="EMBL/GenBank/DDBJ databases">
        <title>Sequencing the genomes of 1000 actinobacteria strains.</title>
        <authorList>
            <person name="Klenk H.-P."/>
        </authorList>
    </citation>
    <scope>NUCLEOTIDE SEQUENCE [LARGE SCALE GENOMIC DNA]</scope>
    <source>
        <strain evidence="2 3">DSM 14012</strain>
    </source>
</reference>
<evidence type="ECO:0000259" key="1">
    <source>
        <dbReference type="Pfam" id="PF04073"/>
    </source>
</evidence>
<organism evidence="2 3">
    <name type="scientific">Plantibacter flavus</name>
    <dbReference type="NCBI Taxonomy" id="150123"/>
    <lineage>
        <taxon>Bacteria</taxon>
        <taxon>Bacillati</taxon>
        <taxon>Actinomycetota</taxon>
        <taxon>Actinomycetes</taxon>
        <taxon>Micrococcales</taxon>
        <taxon>Microbacteriaceae</taxon>
        <taxon>Plantibacter</taxon>
    </lineage>
</organism>
<dbReference type="Gene3D" id="3.90.960.10">
    <property type="entry name" value="YbaK/aminoacyl-tRNA synthetase-associated domain"/>
    <property type="match status" value="1"/>
</dbReference>
<comment type="caution">
    <text evidence="2">The sequence shown here is derived from an EMBL/GenBank/DDBJ whole genome shotgun (WGS) entry which is preliminary data.</text>
</comment>
<dbReference type="SUPFAM" id="SSF55826">
    <property type="entry name" value="YbaK/ProRS associated domain"/>
    <property type="match status" value="1"/>
</dbReference>
<dbReference type="CDD" id="cd04332">
    <property type="entry name" value="YbaK_like"/>
    <property type="match status" value="1"/>
</dbReference>
<name>A0A3N2C2G9_9MICO</name>
<dbReference type="InterPro" id="IPR007214">
    <property type="entry name" value="YbaK/aa-tRNA-synth-assoc-dom"/>
</dbReference>
<gene>
    <name evidence="2" type="ORF">EDD42_1707</name>
</gene>
<dbReference type="InterPro" id="IPR036754">
    <property type="entry name" value="YbaK/aa-tRNA-synt-asso_dom_sf"/>
</dbReference>
<dbReference type="PANTHER" id="PTHR30411">
    <property type="entry name" value="CYTOPLASMIC PROTEIN"/>
    <property type="match status" value="1"/>
</dbReference>
<keyword evidence="3" id="KW-1185">Reference proteome</keyword>
<dbReference type="RefSeq" id="WP_085511053.1">
    <property type="nucleotide sequence ID" value="NZ_FXAP01000001.1"/>
</dbReference>
<accession>A0A3N2C2G9</accession>
<evidence type="ECO:0000313" key="2">
    <source>
        <dbReference type="EMBL" id="ROR81640.1"/>
    </source>
</evidence>
<dbReference type="EMBL" id="RKHL01000001">
    <property type="protein sequence ID" value="ROR81640.1"/>
    <property type="molecule type" value="Genomic_DNA"/>
</dbReference>